<gene>
    <name evidence="5" type="ORF">APUTEX25_002541</name>
</gene>
<dbReference type="GO" id="GO:0005737">
    <property type="term" value="C:cytoplasm"/>
    <property type="evidence" value="ECO:0007669"/>
    <property type="project" value="TreeGrafter"/>
</dbReference>
<accession>A0A3M7KVS3</accession>
<evidence type="ECO:0000313" key="5">
    <source>
        <dbReference type="EMBL" id="RMZ53964.1"/>
    </source>
</evidence>
<feature type="region of interest" description="Disordered" evidence="3">
    <location>
        <begin position="23"/>
        <end position="53"/>
    </location>
</feature>
<dbReference type="AlphaFoldDB" id="A0A3M7KVS3"/>
<feature type="region of interest" description="Disordered" evidence="3">
    <location>
        <begin position="127"/>
        <end position="212"/>
    </location>
</feature>
<dbReference type="SUPFAM" id="SSF54928">
    <property type="entry name" value="RNA-binding domain, RBD"/>
    <property type="match status" value="2"/>
</dbReference>
<dbReference type="PROSITE" id="PS50102">
    <property type="entry name" value="RRM"/>
    <property type="match status" value="3"/>
</dbReference>
<evidence type="ECO:0000256" key="1">
    <source>
        <dbReference type="ARBA" id="ARBA00022884"/>
    </source>
</evidence>
<organism evidence="5 6">
    <name type="scientific">Auxenochlorella protothecoides</name>
    <name type="common">Green microalga</name>
    <name type="synonym">Chlorella protothecoides</name>
    <dbReference type="NCBI Taxonomy" id="3075"/>
    <lineage>
        <taxon>Eukaryota</taxon>
        <taxon>Viridiplantae</taxon>
        <taxon>Chlorophyta</taxon>
        <taxon>core chlorophytes</taxon>
        <taxon>Trebouxiophyceae</taxon>
        <taxon>Chlorellales</taxon>
        <taxon>Chlorellaceae</taxon>
        <taxon>Auxenochlorella</taxon>
    </lineage>
</organism>
<dbReference type="PANTHER" id="PTHR23003">
    <property type="entry name" value="RNA RECOGNITION MOTIF RRM DOMAIN CONTAINING PROTEIN"/>
    <property type="match status" value="1"/>
</dbReference>
<dbReference type="CDD" id="cd00590">
    <property type="entry name" value="RRM_SF"/>
    <property type="match status" value="2"/>
</dbReference>
<dbReference type="InterPro" id="IPR050374">
    <property type="entry name" value="RRT5_SRSF_SR"/>
</dbReference>
<evidence type="ECO:0000256" key="2">
    <source>
        <dbReference type="PROSITE-ProRule" id="PRU00176"/>
    </source>
</evidence>
<name>A0A3M7KVS3_AUXPR</name>
<dbReference type="Proteomes" id="UP000279271">
    <property type="component" value="Unassembled WGS sequence"/>
</dbReference>
<evidence type="ECO:0000259" key="4">
    <source>
        <dbReference type="PROSITE" id="PS50102"/>
    </source>
</evidence>
<dbReference type="GO" id="GO:0005634">
    <property type="term" value="C:nucleus"/>
    <property type="evidence" value="ECO:0007669"/>
    <property type="project" value="TreeGrafter"/>
</dbReference>
<dbReference type="GO" id="GO:0003729">
    <property type="term" value="F:mRNA binding"/>
    <property type="evidence" value="ECO:0007669"/>
    <property type="project" value="TreeGrafter"/>
</dbReference>
<feature type="compositionally biased region" description="Basic and acidic residues" evidence="3">
    <location>
        <begin position="127"/>
        <end position="169"/>
    </location>
</feature>
<feature type="compositionally biased region" description="Basic and acidic residues" evidence="3">
    <location>
        <begin position="178"/>
        <end position="212"/>
    </location>
</feature>
<feature type="domain" description="RRM" evidence="4">
    <location>
        <begin position="218"/>
        <end position="295"/>
    </location>
</feature>
<dbReference type="SMART" id="SM00360">
    <property type="entry name" value="RRM"/>
    <property type="match status" value="3"/>
</dbReference>
<comment type="caution">
    <text evidence="5">The sequence shown here is derived from an EMBL/GenBank/DDBJ whole genome shotgun (WGS) entry which is preliminary data.</text>
</comment>
<dbReference type="InterPro" id="IPR035979">
    <property type="entry name" value="RBD_domain_sf"/>
</dbReference>
<dbReference type="Gene3D" id="3.30.70.330">
    <property type="match status" value="3"/>
</dbReference>
<evidence type="ECO:0000313" key="6">
    <source>
        <dbReference type="Proteomes" id="UP000279271"/>
    </source>
</evidence>
<dbReference type="Pfam" id="PF00076">
    <property type="entry name" value="RRM_1"/>
    <property type="match status" value="3"/>
</dbReference>
<dbReference type="InterPro" id="IPR012677">
    <property type="entry name" value="Nucleotide-bd_a/b_plait_sf"/>
</dbReference>
<dbReference type="EMBL" id="QOKY01000184">
    <property type="protein sequence ID" value="RMZ53964.1"/>
    <property type="molecule type" value="Genomic_DNA"/>
</dbReference>
<sequence length="407" mass="44710">MRPVMAIRPTLVAPSRWRMQTAAYSAEATPEPRVESQASSAGEPGPAPGDEGFATRRVFVHNLPFETKWSDLKDHFSAAGPVAFASVRPNKGWGVVEFETPDDARAAIDQFANSDFRGRALFVREDRPDAVRDSGEPRRERSGSYDRAPREGGYDRERSGGRGGYDRAPRSYGGGYDRAPRDGGRGGYDRAPRSFERGDDRPPRPRLTPEELEAQRVRTVFVTGLAPDVAWQDLKDHFKPAGQVEFARVVMGQDGLSRGFGLVRFASEDDVQHAVDTLSQTELRGQTISVRPDAGSNALRGGQARQGGYAADPDVAVVLLGLPLAFTWQDMKALCEPYGELGRVELRTHADGTSRGWGMVRFKDAGEAEAAIRALNGTELEGQTLRAKFDERVQRNPDQGWHGAEDN</sequence>
<reference evidence="6" key="1">
    <citation type="journal article" date="2018" name="Algal Res.">
        <title>Characterization of plant carbon substrate utilization by Auxenochlorella protothecoides.</title>
        <authorList>
            <person name="Vogler B.W."/>
            <person name="Starkenburg S.R."/>
            <person name="Sudasinghe N."/>
            <person name="Schambach J.Y."/>
            <person name="Rollin J.A."/>
            <person name="Pattathil S."/>
            <person name="Barry A.N."/>
        </authorList>
    </citation>
    <scope>NUCLEOTIDE SEQUENCE [LARGE SCALE GENOMIC DNA]</scope>
    <source>
        <strain evidence="6">UTEX 25</strain>
    </source>
</reference>
<dbReference type="InterPro" id="IPR000504">
    <property type="entry name" value="RRM_dom"/>
</dbReference>
<keyword evidence="1 2" id="KW-0694">RNA-binding</keyword>
<feature type="domain" description="RRM" evidence="4">
    <location>
        <begin position="315"/>
        <end position="392"/>
    </location>
</feature>
<evidence type="ECO:0000256" key="3">
    <source>
        <dbReference type="SAM" id="MobiDB-lite"/>
    </source>
</evidence>
<protein>
    <recommendedName>
        <fullName evidence="4">RRM domain-containing protein</fullName>
    </recommendedName>
</protein>
<feature type="domain" description="RRM" evidence="4">
    <location>
        <begin position="56"/>
        <end position="128"/>
    </location>
</feature>
<proteinExistence type="predicted"/>